<feature type="transmembrane region" description="Helical" evidence="1">
    <location>
        <begin position="414"/>
        <end position="436"/>
    </location>
</feature>
<gene>
    <name evidence="2" type="ORF">A7C99_5283</name>
</gene>
<evidence type="ECO:0000313" key="3">
    <source>
        <dbReference type="Proteomes" id="UP000243015"/>
    </source>
</evidence>
<accession>A0A178ESG5</accession>
<organism evidence="2 3">
    <name type="scientific">Trichophyton rubrum</name>
    <name type="common">Athlete's foot fungus</name>
    <name type="synonym">Epidermophyton rubrum</name>
    <dbReference type="NCBI Taxonomy" id="5551"/>
    <lineage>
        <taxon>Eukaryota</taxon>
        <taxon>Fungi</taxon>
        <taxon>Dikarya</taxon>
        <taxon>Ascomycota</taxon>
        <taxon>Pezizomycotina</taxon>
        <taxon>Eurotiomycetes</taxon>
        <taxon>Eurotiomycetidae</taxon>
        <taxon>Onygenales</taxon>
        <taxon>Arthrodermataceae</taxon>
        <taxon>Trichophyton</taxon>
    </lineage>
</organism>
<keyword evidence="1" id="KW-0812">Transmembrane</keyword>
<proteinExistence type="predicted"/>
<comment type="caution">
    <text evidence="2">The sequence shown here is derived from an EMBL/GenBank/DDBJ whole genome shotgun (WGS) entry which is preliminary data.</text>
</comment>
<evidence type="ECO:0000256" key="1">
    <source>
        <dbReference type="SAM" id="Phobius"/>
    </source>
</evidence>
<sequence>MMQRLSSYRTTLRHRGVAITGPRTLSQFYEVLQNRVCASKNRALQYSVTIRKPLESHFYYFRRACICEARWPIGIPEVLEYEVEPYPIQNLTSEILRYLQPLPEGHRSGFSEKSILMKKLPAEIIKHICLHLHPFADPGVICTYELSPSIWRDLLFRQQLLPWLWDLDPAILESQPLQHSNGQPSYSKDNFWDWEQLVRELAQVQAFEPGNSLENAPLRLRNRKWIWRLLDEGRRFDIEDWIWDGKYQKELDLFYESCEASGLILARDEDLNAVDVQGVIITMAISVATVQYSAHIEAVCLTMHEAVDIQNSSSQPPYSRRSHHHLCCRRCFAQGYYSPIRYSQYIRSRCTRWLVRSKGSLGPCTQHTVNLYNRVQSRHIYSPSQAAATLYPSASTVIAISAGTTLTVKADTMSIMAVFAFAAVPASAVIAGTVAIRTVRTITGLFMAIWAVTDPIVITVQTGAAETNAFISVTLSVFVTI</sequence>
<dbReference type="EMBL" id="LHPM01000018">
    <property type="protein sequence ID" value="OAL62899.1"/>
    <property type="molecule type" value="Genomic_DNA"/>
</dbReference>
<keyword evidence="1" id="KW-0472">Membrane</keyword>
<dbReference type="VEuPathDB" id="FungiDB:TERG_01146"/>
<evidence type="ECO:0000313" key="2">
    <source>
        <dbReference type="EMBL" id="OAL62899.1"/>
    </source>
</evidence>
<evidence type="ECO:0008006" key="4">
    <source>
        <dbReference type="Google" id="ProtNLM"/>
    </source>
</evidence>
<reference evidence="2 3" key="1">
    <citation type="submission" date="2016-05" db="EMBL/GenBank/DDBJ databases">
        <title>Genome sequencing of Trichophyton rubrum CMCC(F)T1i isolated from hair.</title>
        <authorList>
            <person name="Zhan P."/>
            <person name="Tao Y."/>
            <person name="Liu W."/>
        </authorList>
    </citation>
    <scope>NUCLEOTIDE SEQUENCE [LARGE SCALE GENOMIC DNA]</scope>
    <source>
        <strain evidence="3">CMCC(F)T1i</strain>
    </source>
</reference>
<dbReference type="AlphaFoldDB" id="A0A178ESG5"/>
<keyword evidence="1" id="KW-1133">Transmembrane helix</keyword>
<protein>
    <recommendedName>
        <fullName evidence="4">F-box domain-containing protein</fullName>
    </recommendedName>
</protein>
<name>A0A178ESG5_TRIRU</name>
<dbReference type="Proteomes" id="UP000243015">
    <property type="component" value="Unassembled WGS sequence"/>
</dbReference>